<keyword evidence="1" id="KW-0677">Repeat</keyword>
<dbReference type="PANTHER" id="PTHR10039">
    <property type="entry name" value="AMELOGENIN"/>
    <property type="match status" value="1"/>
</dbReference>
<dbReference type="HOGENOM" id="CLU_000288_6_0_1"/>
<dbReference type="Pfam" id="PF24883">
    <property type="entry name" value="NPHP3_N"/>
    <property type="match status" value="1"/>
</dbReference>
<evidence type="ECO:0000259" key="2">
    <source>
        <dbReference type="Pfam" id="PF24883"/>
    </source>
</evidence>
<reference evidence="3 4" key="1">
    <citation type="journal article" date="2012" name="Appl. Environ. Microbiol.">
        <title>Short-read sequencing for genomic analysis of the brown rot fungus Fibroporia radiculosa.</title>
        <authorList>
            <person name="Tang J.D."/>
            <person name="Perkins A.D."/>
            <person name="Sonstegard T.S."/>
            <person name="Schroeder S.G."/>
            <person name="Burgess S.C."/>
            <person name="Diehl S.V."/>
        </authorList>
    </citation>
    <scope>NUCLEOTIDE SEQUENCE [LARGE SCALE GENOMIC DNA]</scope>
    <source>
        <strain evidence="3 4">TFFH 294</strain>
    </source>
</reference>
<name>J4H527_9APHY</name>
<gene>
    <name evidence="3" type="ORF">FIBRA_08252</name>
</gene>
<dbReference type="EMBL" id="HE797220">
    <property type="protein sequence ID" value="CCM06009.1"/>
    <property type="molecule type" value="Genomic_DNA"/>
</dbReference>
<dbReference type="OrthoDB" id="2804066at2759"/>
<proteinExistence type="predicted"/>
<dbReference type="InterPro" id="IPR056884">
    <property type="entry name" value="NPHP3-like_N"/>
</dbReference>
<evidence type="ECO:0000313" key="3">
    <source>
        <dbReference type="EMBL" id="CCM06009.1"/>
    </source>
</evidence>
<dbReference type="PANTHER" id="PTHR10039:SF14">
    <property type="entry name" value="NACHT DOMAIN-CONTAINING PROTEIN"/>
    <property type="match status" value="1"/>
</dbReference>
<keyword evidence="4" id="KW-1185">Reference proteome</keyword>
<sequence>MARKGKSAIAHTIADRSDERGILGYFFCIDRTRQTDRYRKIYSTIGRDLAHRNPLVRRALARTLDEDDELRHTGDLRHRWTKLIKEPIRKASKVTCAPVLIVIDALDESGTKDTRRLPLQLVSGKQTDASVPLPSNFPMLITSRLLPDIYNALRDQQCVEHVSLHDVATESTERDVGRFIAAKLEDWLIFRAQDYATLMQKSSGIFEWAGLSCEHIANSTSIESNPRSRFDALISGISAAGNLLDDMYRIILTAAISRNRRMDSLRMFRALMGQVLALLEPLSRAPLTAIRQRISSKDGADVESVIRPLGVLLTGTTDDQTPIKPLHASFYDFLTDESRSKESFVGEPTMHHQSLAFVSLRVMKAELRFNICGLKNSYLPNAAVTVLEESIIQYISPELQYSCRFWMSHVKAAKFASPLAAEIEYFLTNVTVLFYLEVLSLTQSLSGTASLLSSVIPWIKDYHNYAQIRNAITDTEQLIRRFAAPILRSTPHLYFSALPSAPT</sequence>
<accession>J4H527</accession>
<dbReference type="Proteomes" id="UP000006352">
    <property type="component" value="Unassembled WGS sequence"/>
</dbReference>
<dbReference type="InParanoid" id="J4H527"/>
<dbReference type="STRING" id="599839.J4H527"/>
<dbReference type="GeneID" id="24100920"/>
<dbReference type="AlphaFoldDB" id="J4H527"/>
<evidence type="ECO:0000313" key="4">
    <source>
        <dbReference type="Proteomes" id="UP000006352"/>
    </source>
</evidence>
<evidence type="ECO:0000256" key="1">
    <source>
        <dbReference type="ARBA" id="ARBA00022737"/>
    </source>
</evidence>
<organism evidence="3 4">
    <name type="scientific">Fibroporia radiculosa</name>
    <dbReference type="NCBI Taxonomy" id="599839"/>
    <lineage>
        <taxon>Eukaryota</taxon>
        <taxon>Fungi</taxon>
        <taxon>Dikarya</taxon>
        <taxon>Basidiomycota</taxon>
        <taxon>Agaricomycotina</taxon>
        <taxon>Agaricomycetes</taxon>
        <taxon>Polyporales</taxon>
        <taxon>Fibroporiaceae</taxon>
        <taxon>Fibroporia</taxon>
    </lineage>
</organism>
<protein>
    <recommendedName>
        <fullName evidence="2">Nephrocystin 3-like N-terminal domain-containing protein</fullName>
    </recommendedName>
</protein>
<dbReference type="RefSeq" id="XP_012185292.1">
    <property type="nucleotide sequence ID" value="XM_012329902.1"/>
</dbReference>
<feature type="domain" description="Nephrocystin 3-like N-terminal" evidence="2">
    <location>
        <begin position="4"/>
        <end position="144"/>
    </location>
</feature>